<protein>
    <submittedName>
        <fullName evidence="2">Carboxymuconolactone decarboxylase family protein</fullName>
    </submittedName>
</protein>
<dbReference type="InterPro" id="IPR029032">
    <property type="entry name" value="AhpD-like"/>
</dbReference>
<organism evidence="2 4">
    <name type="scientific">Oerskovia enterophila</name>
    <dbReference type="NCBI Taxonomy" id="43678"/>
    <lineage>
        <taxon>Bacteria</taxon>
        <taxon>Bacillati</taxon>
        <taxon>Actinomycetota</taxon>
        <taxon>Actinomycetes</taxon>
        <taxon>Micrococcales</taxon>
        <taxon>Cellulomonadaceae</taxon>
        <taxon>Oerskovia</taxon>
    </lineage>
</organism>
<evidence type="ECO:0000313" key="4">
    <source>
        <dbReference type="Proteomes" id="UP000076447"/>
    </source>
</evidence>
<dbReference type="STRING" id="43678.OJAG_30040"/>
<dbReference type="EMBL" id="MAQA01000074">
    <property type="protein sequence ID" value="OCI29474.1"/>
    <property type="molecule type" value="Genomic_DNA"/>
</dbReference>
<evidence type="ECO:0000313" key="5">
    <source>
        <dbReference type="Proteomes" id="UP000093412"/>
    </source>
</evidence>
<dbReference type="PATRIC" id="fig|43678.3.peg.3147"/>
<dbReference type="Proteomes" id="UP000076447">
    <property type="component" value="Unassembled WGS sequence"/>
</dbReference>
<proteinExistence type="predicted"/>
<gene>
    <name evidence="3" type="ORF">OERS_38410</name>
    <name evidence="2" type="ORF">OJAG_30040</name>
</gene>
<reference evidence="2 4" key="1">
    <citation type="submission" date="2016-01" db="EMBL/GenBank/DDBJ databases">
        <title>Genome sequence of Oerskovia enterophila VJag, an agar and cellulose degrading bacterium.</title>
        <authorList>
            <person name="Poehlein A."/>
            <person name="Jag V."/>
            <person name="Bengelsdorf F."/>
            <person name="Duerre P."/>
            <person name="Daniel R."/>
        </authorList>
    </citation>
    <scope>NUCLEOTIDE SEQUENCE [LARGE SCALE GENOMIC DNA]</scope>
    <source>
        <strain evidence="2 4">VJag</strain>
    </source>
</reference>
<dbReference type="Proteomes" id="UP000093412">
    <property type="component" value="Unassembled WGS sequence"/>
</dbReference>
<dbReference type="RefSeq" id="WP_068627617.1">
    <property type="nucleotide sequence ID" value="NZ_LRIE01000080.1"/>
</dbReference>
<dbReference type="InterPro" id="IPR003779">
    <property type="entry name" value="CMD-like"/>
</dbReference>
<feature type="domain" description="Carboxymuconolactone decarboxylase-like" evidence="1">
    <location>
        <begin position="41"/>
        <end position="121"/>
    </location>
</feature>
<dbReference type="GO" id="GO:0051920">
    <property type="term" value="F:peroxiredoxin activity"/>
    <property type="evidence" value="ECO:0007669"/>
    <property type="project" value="InterPro"/>
</dbReference>
<evidence type="ECO:0000313" key="2">
    <source>
        <dbReference type="EMBL" id="KZM34440.1"/>
    </source>
</evidence>
<dbReference type="SUPFAM" id="SSF69118">
    <property type="entry name" value="AhpD-like"/>
    <property type="match status" value="1"/>
</dbReference>
<comment type="caution">
    <text evidence="2">The sequence shown here is derived from an EMBL/GenBank/DDBJ whole genome shotgun (WGS) entry which is preliminary data.</text>
</comment>
<dbReference type="PANTHER" id="PTHR35446:SF2">
    <property type="entry name" value="CARBOXYMUCONOLACTONE DECARBOXYLASE-LIKE DOMAIN-CONTAINING PROTEIN"/>
    <property type="match status" value="1"/>
</dbReference>
<evidence type="ECO:0000313" key="3">
    <source>
        <dbReference type="EMBL" id="OCI29474.1"/>
    </source>
</evidence>
<accession>A0A163QR38</accession>
<dbReference type="OrthoDB" id="153253at2"/>
<sequence>MSWIREATEDEPGGAVATAFEQDRATRGYVANLTRLLANRPAVLDAWIGLNGAIKASMSPRRYELATLAAALRLRSTYCALAHGAILAEHHVGAEAVREAAEGHDTVQLSPIDRAVMDLADKVAAGAADMTESDLTELRDLGLDDGEILDVILAASGRCFFSSVLDGTGTQADAVFQDLDPALRDALTVGRPIAAPDPVGRHLAT</sequence>
<dbReference type="EMBL" id="LRIE01000080">
    <property type="protein sequence ID" value="KZM34440.1"/>
    <property type="molecule type" value="Genomic_DNA"/>
</dbReference>
<dbReference type="PANTHER" id="PTHR35446">
    <property type="entry name" value="SI:CH211-175M2.5"/>
    <property type="match status" value="1"/>
</dbReference>
<dbReference type="Pfam" id="PF02627">
    <property type="entry name" value="CMD"/>
    <property type="match status" value="1"/>
</dbReference>
<reference evidence="3 5" key="2">
    <citation type="submission" date="2016-06" db="EMBL/GenBank/DDBJ databases">
        <title>Genome sequence of Oerskovia enterophila DSM 43852.</title>
        <authorList>
            <person name="Poehlein A."/>
            <person name="Jag V."/>
            <person name="Bengelsdorf F.R."/>
            <person name="Daniel R."/>
            <person name="Duerre P."/>
        </authorList>
    </citation>
    <scope>NUCLEOTIDE SEQUENCE [LARGE SCALE GENOMIC DNA]</scope>
    <source>
        <strain evidence="3 5">DSM 43852</strain>
    </source>
</reference>
<dbReference type="Gene3D" id="1.20.1290.10">
    <property type="entry name" value="AhpD-like"/>
    <property type="match status" value="1"/>
</dbReference>
<dbReference type="AlphaFoldDB" id="A0A163QR38"/>
<keyword evidence="5" id="KW-1185">Reference proteome</keyword>
<evidence type="ECO:0000259" key="1">
    <source>
        <dbReference type="Pfam" id="PF02627"/>
    </source>
</evidence>
<name>A0A163QR38_9CELL</name>